<reference evidence="2 3" key="1">
    <citation type="submission" date="2021-02" db="EMBL/GenBank/DDBJ databases">
        <title>De Novo genome assembly of isolated myxobacteria.</title>
        <authorList>
            <person name="Stevens D.C."/>
        </authorList>
    </citation>
    <scope>NUCLEOTIDE SEQUENCE [LARGE SCALE GENOMIC DNA]</scope>
    <source>
        <strain evidence="2 3">ATCC 29039</strain>
    </source>
</reference>
<proteinExistence type="predicted"/>
<dbReference type="EMBL" id="JAFIMU010000007">
    <property type="protein sequence ID" value="MBN8229238.1"/>
    <property type="molecule type" value="Genomic_DNA"/>
</dbReference>
<dbReference type="InterPro" id="IPR012347">
    <property type="entry name" value="Ferritin-like"/>
</dbReference>
<dbReference type="SUPFAM" id="SSF47240">
    <property type="entry name" value="Ferritin-like"/>
    <property type="match status" value="1"/>
</dbReference>
<dbReference type="InterPro" id="IPR019052">
    <property type="entry name" value="DUF2383"/>
</dbReference>
<dbReference type="CDD" id="cd00657">
    <property type="entry name" value="Ferritin_like"/>
    <property type="match status" value="1"/>
</dbReference>
<dbReference type="Proteomes" id="UP000664052">
    <property type="component" value="Unassembled WGS sequence"/>
</dbReference>
<name>A0ABS3DC52_9BACT</name>
<comment type="caution">
    <text evidence="2">The sequence shown here is derived from an EMBL/GenBank/DDBJ whole genome shotgun (WGS) entry which is preliminary data.</text>
</comment>
<protein>
    <submittedName>
        <fullName evidence="2">Ferritin-like domain-containing protein</fullName>
    </submittedName>
</protein>
<sequence>MANKSEVDRLHSLAQLDADAVGAYDVAIASIGPALVRERLNRFRADHLRHVQDLNALIRHFGGEPVALRPDLKGSAMKGLTAMTGLMGTEATLWAMLGNEELFDRAYELALQFEWSPEVKALIRLHREDERRHGTWIRDAVRTRPWAEGRVPSFMGDTAEMGA</sequence>
<evidence type="ECO:0000259" key="1">
    <source>
        <dbReference type="Pfam" id="PF09537"/>
    </source>
</evidence>
<dbReference type="Pfam" id="PF09537">
    <property type="entry name" value="DUF2383"/>
    <property type="match status" value="1"/>
</dbReference>
<dbReference type="RefSeq" id="WP_207052373.1">
    <property type="nucleotide sequence ID" value="NZ_JAFIMU010000007.1"/>
</dbReference>
<dbReference type="InterPro" id="IPR009078">
    <property type="entry name" value="Ferritin-like_SF"/>
</dbReference>
<evidence type="ECO:0000313" key="3">
    <source>
        <dbReference type="Proteomes" id="UP000664052"/>
    </source>
</evidence>
<feature type="domain" description="DUF2383" evidence="1">
    <location>
        <begin position="7"/>
        <end position="108"/>
    </location>
</feature>
<gene>
    <name evidence="2" type="ORF">JYK02_17145</name>
</gene>
<keyword evidence="3" id="KW-1185">Reference proteome</keyword>
<accession>A0ABS3DC52</accession>
<organism evidence="2 3">
    <name type="scientific">Corallococcus macrosporus</name>
    <dbReference type="NCBI Taxonomy" id="35"/>
    <lineage>
        <taxon>Bacteria</taxon>
        <taxon>Pseudomonadati</taxon>
        <taxon>Myxococcota</taxon>
        <taxon>Myxococcia</taxon>
        <taxon>Myxococcales</taxon>
        <taxon>Cystobacterineae</taxon>
        <taxon>Myxococcaceae</taxon>
        <taxon>Corallococcus</taxon>
    </lineage>
</organism>
<evidence type="ECO:0000313" key="2">
    <source>
        <dbReference type="EMBL" id="MBN8229238.1"/>
    </source>
</evidence>
<dbReference type="Gene3D" id="1.20.1260.10">
    <property type="match status" value="1"/>
</dbReference>